<evidence type="ECO:0000256" key="2">
    <source>
        <dbReference type="ARBA" id="ARBA00012438"/>
    </source>
</evidence>
<gene>
    <name evidence="15" type="ORF">KDAU_09350</name>
</gene>
<dbReference type="SUPFAM" id="SSF55874">
    <property type="entry name" value="ATPase domain of HSP90 chaperone/DNA topoisomerase II/histidine kinase"/>
    <property type="match status" value="1"/>
</dbReference>
<dbReference type="Gene3D" id="1.20.120.160">
    <property type="entry name" value="HPT domain"/>
    <property type="match status" value="2"/>
</dbReference>
<dbReference type="SUPFAM" id="SSF50341">
    <property type="entry name" value="CheW-like"/>
    <property type="match status" value="1"/>
</dbReference>
<feature type="modified residue" description="Phosphohistidine" evidence="7">
    <location>
        <position position="738"/>
    </location>
</feature>
<evidence type="ECO:0000259" key="12">
    <source>
        <dbReference type="PROSITE" id="PS50110"/>
    </source>
</evidence>
<dbReference type="PANTHER" id="PTHR43395:SF8">
    <property type="entry name" value="HISTIDINE KINASE"/>
    <property type="match status" value="1"/>
</dbReference>
<dbReference type="InterPro" id="IPR002545">
    <property type="entry name" value="CheW-lke_dom"/>
</dbReference>
<reference evidence="16" key="1">
    <citation type="submission" date="2018-12" db="EMBL/GenBank/DDBJ databases">
        <title>Tengunoibacter tsumagoiensis gen. nov., sp. nov., Dictyobacter kobayashii sp. nov., D. alpinus sp. nov., and D. joshuensis sp. nov. and description of Dictyobacteraceae fam. nov. within the order Ktedonobacterales isolated from Tengu-no-mugimeshi.</title>
        <authorList>
            <person name="Wang C.M."/>
            <person name="Zheng Y."/>
            <person name="Sakai Y."/>
            <person name="Toyoda A."/>
            <person name="Minakuchi Y."/>
            <person name="Abe K."/>
            <person name="Yokota A."/>
            <person name="Yabe S."/>
        </authorList>
    </citation>
    <scope>NUCLEOTIDE SEQUENCE [LARGE SCALE GENOMIC DNA]</scope>
    <source>
        <strain evidence="16">S-27</strain>
    </source>
</reference>
<feature type="domain" description="HPt" evidence="14">
    <location>
        <begin position="8"/>
        <end position="115"/>
    </location>
</feature>
<dbReference type="Pfam" id="PF00072">
    <property type="entry name" value="Response_reg"/>
    <property type="match status" value="1"/>
</dbReference>
<keyword evidence="6" id="KW-0902">Two-component regulatory system</keyword>
<feature type="region of interest" description="Disordered" evidence="10">
    <location>
        <begin position="167"/>
        <end position="186"/>
    </location>
</feature>
<dbReference type="GO" id="GO:0006935">
    <property type="term" value="P:chemotaxis"/>
    <property type="evidence" value="ECO:0007669"/>
    <property type="project" value="UniProtKB-KW"/>
</dbReference>
<evidence type="ECO:0000256" key="9">
    <source>
        <dbReference type="SAM" id="Coils"/>
    </source>
</evidence>
<dbReference type="FunFam" id="3.30.565.10:FF:000016">
    <property type="entry name" value="Chemotaxis protein CheA, putative"/>
    <property type="match status" value="1"/>
</dbReference>
<feature type="domain" description="Response regulatory" evidence="12">
    <location>
        <begin position="1410"/>
        <end position="1526"/>
    </location>
</feature>
<dbReference type="Pfam" id="PF01627">
    <property type="entry name" value="Hpt"/>
    <property type="match status" value="2"/>
</dbReference>
<feature type="region of interest" description="Disordered" evidence="10">
    <location>
        <begin position="829"/>
        <end position="859"/>
    </location>
</feature>
<dbReference type="InterPro" id="IPR036061">
    <property type="entry name" value="CheW-like_dom_sf"/>
</dbReference>
<feature type="compositionally biased region" description="Low complexity" evidence="10">
    <location>
        <begin position="836"/>
        <end position="845"/>
    </location>
</feature>
<dbReference type="PRINTS" id="PR00344">
    <property type="entry name" value="BCTRLSENSOR"/>
</dbReference>
<dbReference type="InterPro" id="IPR051315">
    <property type="entry name" value="Bact_Chemotaxis_CheA"/>
</dbReference>
<evidence type="ECO:0000256" key="4">
    <source>
        <dbReference type="ARBA" id="ARBA00022679"/>
    </source>
</evidence>
<dbReference type="InterPro" id="IPR036641">
    <property type="entry name" value="HPT_dom_sf"/>
</dbReference>
<dbReference type="InterPro" id="IPR005467">
    <property type="entry name" value="His_kinase_dom"/>
</dbReference>
<feature type="compositionally biased region" description="Low complexity" evidence="10">
    <location>
        <begin position="661"/>
        <end position="676"/>
    </location>
</feature>
<dbReference type="SMART" id="SM00448">
    <property type="entry name" value="REC"/>
    <property type="match status" value="1"/>
</dbReference>
<protein>
    <recommendedName>
        <fullName evidence="2">histidine kinase</fullName>
        <ecNumber evidence="2">2.7.13.3</ecNumber>
    </recommendedName>
</protein>
<dbReference type="InterPro" id="IPR008207">
    <property type="entry name" value="Sig_transdc_His_kin_Hpt_dom"/>
</dbReference>
<organism evidence="15 16">
    <name type="scientific">Dictyobacter aurantiacus</name>
    <dbReference type="NCBI Taxonomy" id="1936993"/>
    <lineage>
        <taxon>Bacteria</taxon>
        <taxon>Bacillati</taxon>
        <taxon>Chloroflexota</taxon>
        <taxon>Ktedonobacteria</taxon>
        <taxon>Ktedonobacterales</taxon>
        <taxon>Dictyobacteraceae</taxon>
        <taxon>Dictyobacter</taxon>
    </lineage>
</organism>
<dbReference type="EC" id="2.7.13.3" evidence="2"/>
<dbReference type="SMART" id="SM00260">
    <property type="entry name" value="CheW"/>
    <property type="match status" value="1"/>
</dbReference>
<feature type="region of interest" description="Disordered" evidence="10">
    <location>
        <begin position="265"/>
        <end position="294"/>
    </location>
</feature>
<feature type="domain" description="HPt" evidence="14">
    <location>
        <begin position="691"/>
        <end position="795"/>
    </location>
</feature>
<dbReference type="Gene3D" id="2.30.30.40">
    <property type="entry name" value="SH3 Domains"/>
    <property type="match status" value="1"/>
</dbReference>
<evidence type="ECO:0000256" key="5">
    <source>
        <dbReference type="ARBA" id="ARBA00022777"/>
    </source>
</evidence>
<dbReference type="InterPro" id="IPR036890">
    <property type="entry name" value="HATPase_C_sf"/>
</dbReference>
<feature type="modified residue" description="4-aspartylphosphate" evidence="8">
    <location>
        <position position="1459"/>
    </location>
</feature>
<dbReference type="InterPro" id="IPR004105">
    <property type="entry name" value="CheA-like_dim"/>
</dbReference>
<feature type="coiled-coil region" evidence="9">
    <location>
        <begin position="543"/>
        <end position="581"/>
    </location>
</feature>
<dbReference type="SUPFAM" id="SSF47226">
    <property type="entry name" value="Histidine-containing phosphotransfer domain, HPT domain"/>
    <property type="match status" value="2"/>
</dbReference>
<feature type="modified residue" description="Phosphohistidine" evidence="7">
    <location>
        <position position="55"/>
    </location>
</feature>
<dbReference type="InterPro" id="IPR001789">
    <property type="entry name" value="Sig_transdc_resp-reg_receiver"/>
</dbReference>
<feature type="region of interest" description="Disordered" evidence="10">
    <location>
        <begin position="651"/>
        <end position="690"/>
    </location>
</feature>
<dbReference type="SUPFAM" id="SSF52172">
    <property type="entry name" value="CheY-like"/>
    <property type="match status" value="1"/>
</dbReference>
<dbReference type="InterPro" id="IPR011006">
    <property type="entry name" value="CheY-like_superfamily"/>
</dbReference>
<dbReference type="InterPro" id="IPR003594">
    <property type="entry name" value="HATPase_dom"/>
</dbReference>
<evidence type="ECO:0000256" key="6">
    <source>
        <dbReference type="ARBA" id="ARBA00023012"/>
    </source>
</evidence>
<proteinExistence type="predicted"/>
<dbReference type="SMART" id="SM01231">
    <property type="entry name" value="H-kinase_dim"/>
    <property type="match status" value="1"/>
</dbReference>
<evidence type="ECO:0000256" key="10">
    <source>
        <dbReference type="SAM" id="MobiDB-lite"/>
    </source>
</evidence>
<evidence type="ECO:0000313" key="16">
    <source>
        <dbReference type="Proteomes" id="UP000287224"/>
    </source>
</evidence>
<keyword evidence="4" id="KW-0808">Transferase</keyword>
<evidence type="ECO:0000256" key="1">
    <source>
        <dbReference type="ARBA" id="ARBA00000085"/>
    </source>
</evidence>
<keyword evidence="5" id="KW-0418">Kinase</keyword>
<evidence type="ECO:0000256" key="3">
    <source>
        <dbReference type="ARBA" id="ARBA00022553"/>
    </source>
</evidence>
<dbReference type="PANTHER" id="PTHR43395">
    <property type="entry name" value="SENSOR HISTIDINE KINASE CHEA"/>
    <property type="match status" value="1"/>
</dbReference>
<dbReference type="GO" id="GO:0005737">
    <property type="term" value="C:cytoplasm"/>
    <property type="evidence" value="ECO:0007669"/>
    <property type="project" value="InterPro"/>
</dbReference>
<dbReference type="Pfam" id="PF02518">
    <property type="entry name" value="HATPase_c"/>
    <property type="match status" value="1"/>
</dbReference>
<dbReference type="InterPro" id="IPR004358">
    <property type="entry name" value="Sig_transdc_His_kin-like_C"/>
</dbReference>
<name>A0A401Z9X7_9CHLR</name>
<sequence>MSTRNMSNTFDKLSVLDSFIEEVNSYLPEIETNLGRLAQSPGDMDALEETYRRTHTIGGSASMMDFPGLAHVAHGMEDILGDALDGLITLDDLSRGLLERSLGRLRQLLEGIRGGIDEEAVIAEDDADYARYRAQVDAAAASPAAGGNEVQSTYAAPTATSSASLSPIPAFELPSPQSPLPSSMPSFDEVLASFRTQPVSSGEDIGWPEEPELETRFDNTSSMSSIPATPTQPDVINPPVLPPSDFSIFQDPTPTSAFEALMASTRRRPEPEPVAPPPAEPEPVQPTNQPLWDDQWLMPPVASAQPSNAPVHIDPQSIAHLMPDGNGQDQKHNAPALYGQEQNAPSVYDQSQGQNVPAVYEDMQQEAQTLEDQAASLRSAVYQLRDAMGVIEEQRSEFKGFLNGSKDALDRMEEWAGKAMGLNLRNSPEQVRRYLPLSVMWVANSKLKKVLDLMQEITSGVELSNEQVSSTLQQLHASIQSCGAAFEQLNGPRQSAQENGWSPWNVQLDQDANALRERVTFERQGNPAAMRAEIEAQLREEMRREYEAQASISARERAELEQQIRSEVREEYAEMQRLQERALGATDTNAESVRDLEARLRSEIEIQVRQEFLNQIMRTGGDDALPLATRLTGSGNLADAENDTHRLKTTIPPSDVAPAGPESLPVPKSPVVSMPVTESTGKTTTASSFSTNDFGEEAAEIFRLEAEEHLQAIGMHVAALEKNPSNRDLIQGIRRATHTLKGAAGMMGFKTIADLSHVSEDLLDLIMEGTMGISPTVVSLILDTAEALELLITANDSAIADIKVRELHKRYVELLGERSSSVQMIEEDLDDDDNSNDVPQSSNVVAGGEQQTTDGLTPRARGDLSVRVRLQKLDELVNLFGEMLVNRSVLEERIQRLVRLVSDVAVSSNRLNDVGQKLDSRFEAATLPSGRSVQVMPGEGDQSIGRVNSNLLLGPGTAVGLPVPKNQNSQGGNAAGAQDYLSEFDELELDRYTEFHQLARGLNEGISDMATLSSEMDTIIRECEGVFARENRLNTTFQDRLMKVRLVPLSTMAPRLYRAARAVALKQGKEIDFVLEGETTEVDRTVYEEIAGPLLHLVRNAVNHAIETPDVRIQRGKSPTGQIKLSASYEGNQIMITVRDDGNGLDRDHVRQTAIARGLIRPDQQISEDDVVALIFRPGFSTAEVLSEESGRGVGLDVVRDSVSRLRGTLVVETAPGLGTAFTMTFPTSLAIQSAMMVRVAGQQFAIPTVHVESIGRLDNFKRVNSGGQPAVSVRNDLYPLHMLAQYLSLPGPGTIDDKAQLLLVNAGGHRVALVIDEIRGKFDIVMKNLGPHLREVHGIAGGTVLGNGHVVLVLELNSLLSAKINTPLPRRDSSAPAGQVKQRVDVSNKQQNLPPRPAAAAPTPERGKHILVVDDSPSVRRVVSNMLKQHGWTVQMARDGVEALEMISLETPAAVLLDIEMPRMDGYELISTVRAQEQYRTLPLVVLTSRAAAKHQQRAMSLGASAYVVKPYQDEELLNTINSLVYGAIAR</sequence>
<evidence type="ECO:0000256" key="8">
    <source>
        <dbReference type="PROSITE-ProRule" id="PRU00169"/>
    </source>
</evidence>
<evidence type="ECO:0000259" key="13">
    <source>
        <dbReference type="PROSITE" id="PS50851"/>
    </source>
</evidence>
<evidence type="ECO:0000313" key="15">
    <source>
        <dbReference type="EMBL" id="GCE03606.1"/>
    </source>
</evidence>
<dbReference type="PROSITE" id="PS50110">
    <property type="entry name" value="RESPONSE_REGULATORY"/>
    <property type="match status" value="1"/>
</dbReference>
<dbReference type="GO" id="GO:0000155">
    <property type="term" value="F:phosphorelay sensor kinase activity"/>
    <property type="evidence" value="ECO:0007669"/>
    <property type="project" value="InterPro"/>
</dbReference>
<dbReference type="SMART" id="SM00387">
    <property type="entry name" value="HATPase_c"/>
    <property type="match status" value="1"/>
</dbReference>
<keyword evidence="9" id="KW-0175">Coiled coil</keyword>
<keyword evidence="16" id="KW-1185">Reference proteome</keyword>
<dbReference type="Gene3D" id="3.30.565.10">
    <property type="entry name" value="Histidine kinase-like ATPase, C-terminal domain"/>
    <property type="match status" value="1"/>
</dbReference>
<feature type="region of interest" description="Disordered" evidence="10">
    <location>
        <begin position="1368"/>
        <end position="1406"/>
    </location>
</feature>
<feature type="compositionally biased region" description="Pro residues" evidence="10">
    <location>
        <begin position="272"/>
        <end position="284"/>
    </location>
</feature>
<feature type="domain" description="CheW-like" evidence="13">
    <location>
        <begin position="1232"/>
        <end position="1366"/>
    </location>
</feature>
<accession>A0A401Z9X7</accession>
<comment type="catalytic activity">
    <reaction evidence="1">
        <text>ATP + protein L-histidine = ADP + protein N-phospho-L-histidine.</text>
        <dbReference type="EC" id="2.7.13.3"/>
    </reaction>
</comment>
<evidence type="ECO:0000259" key="14">
    <source>
        <dbReference type="PROSITE" id="PS50894"/>
    </source>
</evidence>
<dbReference type="SMART" id="SM00073">
    <property type="entry name" value="HPT"/>
    <property type="match status" value="2"/>
</dbReference>
<dbReference type="PROSITE" id="PS50851">
    <property type="entry name" value="CHEW"/>
    <property type="match status" value="1"/>
</dbReference>
<dbReference type="Gene3D" id="3.40.50.2300">
    <property type="match status" value="1"/>
</dbReference>
<dbReference type="Proteomes" id="UP000287224">
    <property type="component" value="Unassembled WGS sequence"/>
</dbReference>
<keyword evidence="3 8" id="KW-0597">Phosphoprotein</keyword>
<dbReference type="Pfam" id="PF02895">
    <property type="entry name" value="H-kinase_dim"/>
    <property type="match status" value="1"/>
</dbReference>
<feature type="compositionally biased region" description="Polar residues" evidence="10">
    <location>
        <begin position="677"/>
        <end position="690"/>
    </location>
</feature>
<dbReference type="CDD" id="cd00088">
    <property type="entry name" value="HPT"/>
    <property type="match status" value="2"/>
</dbReference>
<dbReference type="Pfam" id="PF01584">
    <property type="entry name" value="CheW"/>
    <property type="match status" value="1"/>
</dbReference>
<feature type="domain" description="Histidine kinase" evidence="11">
    <location>
        <begin position="997"/>
        <end position="1230"/>
    </location>
</feature>
<dbReference type="PROSITE" id="PS50109">
    <property type="entry name" value="HIS_KIN"/>
    <property type="match status" value="1"/>
</dbReference>
<evidence type="ECO:0000259" key="11">
    <source>
        <dbReference type="PROSITE" id="PS50109"/>
    </source>
</evidence>
<evidence type="ECO:0000256" key="7">
    <source>
        <dbReference type="PROSITE-ProRule" id="PRU00110"/>
    </source>
</evidence>
<comment type="caution">
    <text evidence="15">The sequence shown here is derived from an EMBL/GenBank/DDBJ whole genome shotgun (WGS) entry which is preliminary data.</text>
</comment>
<dbReference type="PROSITE" id="PS50894">
    <property type="entry name" value="HPT"/>
    <property type="match status" value="2"/>
</dbReference>
<dbReference type="EMBL" id="BIFQ01000001">
    <property type="protein sequence ID" value="GCE03606.1"/>
    <property type="molecule type" value="Genomic_DNA"/>
</dbReference>